<dbReference type="EMBL" id="JAAARO010000014">
    <property type="protein sequence ID" value="KAF5736984.1"/>
    <property type="molecule type" value="Genomic_DNA"/>
</dbReference>
<dbReference type="PANTHER" id="PTHR33784">
    <property type="entry name" value="OS05G0482100 PROTEIN"/>
    <property type="match status" value="1"/>
</dbReference>
<dbReference type="AlphaFoldDB" id="A0A7J7CSG3"/>
<dbReference type="Gene3D" id="1.25.40.10">
    <property type="entry name" value="Tetratricopeptide repeat domain"/>
    <property type="match status" value="1"/>
</dbReference>
<keyword evidence="3" id="KW-1185">Reference proteome</keyword>
<dbReference type="InterPro" id="IPR011990">
    <property type="entry name" value="TPR-like_helical_dom_sf"/>
</dbReference>
<protein>
    <submittedName>
        <fullName evidence="2">F-box family protein</fullName>
    </submittedName>
</protein>
<evidence type="ECO:0000259" key="1">
    <source>
        <dbReference type="PROSITE" id="PS50181"/>
    </source>
</evidence>
<gene>
    <name evidence="2" type="ORF">HS088_TW14G01140</name>
</gene>
<dbReference type="InterPro" id="IPR040338">
    <property type="entry name" value="At1g67623-like"/>
</dbReference>
<name>A0A7J7CSG3_TRIWF</name>
<sequence>MAQTLTRKPMKKTSKSSIKSLPNDLLTELFVRVGSSSINDLYNVKLSCKEFREAVDDDYIYEFASMEKLPMIAWRASDGAALFFERCKSSGNAEAFYRLGMVEYFGDGSHESGLENLKKAVAKGHKEATYVYGIILLCEGGESKEKGMELLCSMKNEKSLKGSSLAARRERIKAALYRLWKINTKLVPKEELGCHRLTCLDARAAKGYGWPLMGDEEDRMACNLCRWEYQVRQFCNILYGSDYVFLF</sequence>
<dbReference type="InterPro" id="IPR001810">
    <property type="entry name" value="F-box_dom"/>
</dbReference>
<reference evidence="2 3" key="1">
    <citation type="journal article" date="2020" name="Nat. Commun.">
        <title>Genome of Tripterygium wilfordii and identification of cytochrome P450 involved in triptolide biosynthesis.</title>
        <authorList>
            <person name="Tu L."/>
            <person name="Su P."/>
            <person name="Zhang Z."/>
            <person name="Gao L."/>
            <person name="Wang J."/>
            <person name="Hu T."/>
            <person name="Zhou J."/>
            <person name="Zhang Y."/>
            <person name="Zhao Y."/>
            <person name="Liu Y."/>
            <person name="Song Y."/>
            <person name="Tong Y."/>
            <person name="Lu Y."/>
            <person name="Yang J."/>
            <person name="Xu C."/>
            <person name="Jia M."/>
            <person name="Peters R.J."/>
            <person name="Huang L."/>
            <person name="Gao W."/>
        </authorList>
    </citation>
    <scope>NUCLEOTIDE SEQUENCE [LARGE SCALE GENOMIC DNA]</scope>
    <source>
        <strain evidence="3">cv. XIE 37</strain>
        <tissue evidence="2">Leaf</tissue>
    </source>
</reference>
<dbReference type="PROSITE" id="PS50181">
    <property type="entry name" value="FBOX"/>
    <property type="match status" value="1"/>
</dbReference>
<dbReference type="Pfam" id="PF23310">
    <property type="entry name" value="TPR_27"/>
    <property type="match status" value="1"/>
</dbReference>
<evidence type="ECO:0000313" key="3">
    <source>
        <dbReference type="Proteomes" id="UP000593562"/>
    </source>
</evidence>
<accession>A0A7J7CSG3</accession>
<dbReference type="SUPFAM" id="SSF81383">
    <property type="entry name" value="F-box domain"/>
    <property type="match status" value="1"/>
</dbReference>
<comment type="caution">
    <text evidence="2">The sequence shown here is derived from an EMBL/GenBank/DDBJ whole genome shotgun (WGS) entry which is preliminary data.</text>
</comment>
<organism evidence="2 3">
    <name type="scientific">Tripterygium wilfordii</name>
    <name type="common">Thunder God vine</name>
    <dbReference type="NCBI Taxonomy" id="458696"/>
    <lineage>
        <taxon>Eukaryota</taxon>
        <taxon>Viridiplantae</taxon>
        <taxon>Streptophyta</taxon>
        <taxon>Embryophyta</taxon>
        <taxon>Tracheophyta</taxon>
        <taxon>Spermatophyta</taxon>
        <taxon>Magnoliopsida</taxon>
        <taxon>eudicotyledons</taxon>
        <taxon>Gunneridae</taxon>
        <taxon>Pentapetalae</taxon>
        <taxon>rosids</taxon>
        <taxon>fabids</taxon>
        <taxon>Celastrales</taxon>
        <taxon>Celastraceae</taxon>
        <taxon>Tripterygium</taxon>
    </lineage>
</organism>
<evidence type="ECO:0000313" key="2">
    <source>
        <dbReference type="EMBL" id="KAF5736984.1"/>
    </source>
</evidence>
<dbReference type="InParanoid" id="A0A7J7CSG3"/>
<proteinExistence type="predicted"/>
<dbReference type="Proteomes" id="UP000593562">
    <property type="component" value="Unassembled WGS sequence"/>
</dbReference>
<dbReference type="InterPro" id="IPR036047">
    <property type="entry name" value="F-box-like_dom_sf"/>
</dbReference>
<feature type="domain" description="F-box" evidence="1">
    <location>
        <begin position="15"/>
        <end position="64"/>
    </location>
</feature>
<dbReference type="InterPro" id="IPR057136">
    <property type="entry name" value="At2g35280_TPR_dom"/>
</dbReference>
<dbReference type="SUPFAM" id="SSF81901">
    <property type="entry name" value="HCP-like"/>
    <property type="match status" value="1"/>
</dbReference>
<dbReference type="PANTHER" id="PTHR33784:SF10">
    <property type="entry name" value="F-BOX PROTEIN"/>
    <property type="match status" value="1"/>
</dbReference>
<dbReference type="FunCoup" id="A0A7J7CSG3">
    <property type="interactions" value="161"/>
</dbReference>